<dbReference type="GO" id="GO:0032591">
    <property type="term" value="C:dendritic spine membrane"/>
    <property type="evidence" value="ECO:0007669"/>
    <property type="project" value="TreeGrafter"/>
</dbReference>
<dbReference type="GO" id="GO:0032281">
    <property type="term" value="C:AMPA glutamate receptor complex"/>
    <property type="evidence" value="ECO:0007669"/>
    <property type="project" value="TreeGrafter"/>
</dbReference>
<dbReference type="PANTHER" id="PTHR31774:SF14">
    <property type="entry name" value="PROTEIN SHISA-8"/>
    <property type="match status" value="1"/>
</dbReference>
<dbReference type="AlphaFoldDB" id="A0A9Q0XW08"/>
<keyword evidence="9" id="KW-1185">Reference proteome</keyword>
<organism evidence="8 9">
    <name type="scientific">Phrynocephalus forsythii</name>
    <dbReference type="NCBI Taxonomy" id="171643"/>
    <lineage>
        <taxon>Eukaryota</taxon>
        <taxon>Metazoa</taxon>
        <taxon>Chordata</taxon>
        <taxon>Craniata</taxon>
        <taxon>Vertebrata</taxon>
        <taxon>Euteleostomi</taxon>
        <taxon>Lepidosauria</taxon>
        <taxon>Squamata</taxon>
        <taxon>Bifurcata</taxon>
        <taxon>Unidentata</taxon>
        <taxon>Episquamata</taxon>
        <taxon>Toxicofera</taxon>
        <taxon>Iguania</taxon>
        <taxon>Acrodonta</taxon>
        <taxon>Agamidae</taxon>
        <taxon>Agaminae</taxon>
        <taxon>Phrynocephalus</taxon>
    </lineage>
</organism>
<reference evidence="8" key="1">
    <citation type="journal article" date="2023" name="DNA Res.">
        <title>Chromosome-level genome assembly of Phrynocephalus forsythii using third-generation DNA sequencing and Hi-C analysis.</title>
        <authorList>
            <person name="Qi Y."/>
            <person name="Zhao W."/>
            <person name="Zhao Y."/>
            <person name="Niu C."/>
            <person name="Cao S."/>
            <person name="Zhang Y."/>
        </authorList>
    </citation>
    <scope>NUCLEOTIDE SEQUENCE</scope>
    <source>
        <tissue evidence="8">Muscle</tissue>
    </source>
</reference>
<keyword evidence="3 6" id="KW-1133">Transmembrane helix</keyword>
<sequence>MKGRAVVCTFSWDFWRSLSTKQDFSYLWNQSQKKEEGQRAVSLMSWGAKQMERGCIFGFCCLVLLEPGQVWTGNPSTQIPELETQMETNGNSTWGPTAEVTVVAPTEIILRGDRCLGYYDVMGQWDPPFNCNSGIYKFCCGTCGYRFCCQFTTGRLDQSGCSNYETPEWVNTGQPPARVDESPVNPTRDKTNMIVYIICGVVAIMVLVGIFTKLGLERSQRPQTEMTMSRTLTDLLKQSGHGPSDLLPDGHIGSVQVQISGDSLSRGSPRNGTDKNHLNNAVINSATIPQIGLSHTHNNRLQMASNMPPQVPDYTKYATLKAVETAPDEFYKRFPMVDMPPSGILPFASLTLNQKDVPSFQDGCALIGLATPGQKAKMVKTNAHTLAGSPAFKGGWDHSHPDFRRQAYTTKRQFSIEKLPEVFSQTPTHYTHQPRPFSTNSKTEVTV</sequence>
<comment type="subcellular location">
    <subcellularLocation>
        <location evidence="1">Membrane</location>
    </subcellularLocation>
</comment>
<accession>A0A9Q0XW08</accession>
<protein>
    <recommendedName>
        <fullName evidence="7">Shisa N-terminal domain-containing protein</fullName>
    </recommendedName>
</protein>
<evidence type="ECO:0000256" key="4">
    <source>
        <dbReference type="ARBA" id="ARBA00023136"/>
    </source>
</evidence>
<dbReference type="GO" id="GO:0014069">
    <property type="term" value="C:postsynaptic density"/>
    <property type="evidence" value="ECO:0007669"/>
    <property type="project" value="TreeGrafter"/>
</dbReference>
<keyword evidence="4 6" id="KW-0472">Membrane</keyword>
<dbReference type="OrthoDB" id="9996010at2759"/>
<gene>
    <name evidence="8" type="ORF">JRQ81_016199</name>
</gene>
<dbReference type="GO" id="GO:0048172">
    <property type="term" value="P:regulation of short-term neuronal synaptic plasticity"/>
    <property type="evidence" value="ECO:0007669"/>
    <property type="project" value="TreeGrafter"/>
</dbReference>
<evidence type="ECO:0000256" key="2">
    <source>
        <dbReference type="ARBA" id="ARBA00022692"/>
    </source>
</evidence>
<evidence type="ECO:0000256" key="6">
    <source>
        <dbReference type="SAM" id="Phobius"/>
    </source>
</evidence>
<dbReference type="InterPro" id="IPR026910">
    <property type="entry name" value="Shisa"/>
</dbReference>
<evidence type="ECO:0000256" key="3">
    <source>
        <dbReference type="ARBA" id="ARBA00022989"/>
    </source>
</evidence>
<evidence type="ECO:0000259" key="7">
    <source>
        <dbReference type="Pfam" id="PF13908"/>
    </source>
</evidence>
<name>A0A9Q0XW08_9SAUR</name>
<dbReference type="InterPro" id="IPR053891">
    <property type="entry name" value="Shisa_N"/>
</dbReference>
<feature type="domain" description="Shisa N-terminal" evidence="7">
    <location>
        <begin position="112"/>
        <end position="163"/>
    </location>
</feature>
<evidence type="ECO:0000256" key="5">
    <source>
        <dbReference type="SAM" id="MobiDB-lite"/>
    </source>
</evidence>
<feature type="region of interest" description="Disordered" evidence="5">
    <location>
        <begin position="425"/>
        <end position="447"/>
    </location>
</feature>
<evidence type="ECO:0000256" key="1">
    <source>
        <dbReference type="ARBA" id="ARBA00004370"/>
    </source>
</evidence>
<feature type="transmembrane region" description="Helical" evidence="6">
    <location>
        <begin position="193"/>
        <end position="216"/>
    </location>
</feature>
<dbReference type="EMBL" id="JAPFRF010000006">
    <property type="protein sequence ID" value="KAJ7330025.1"/>
    <property type="molecule type" value="Genomic_DNA"/>
</dbReference>
<proteinExistence type="predicted"/>
<dbReference type="GO" id="GO:0045211">
    <property type="term" value="C:postsynaptic membrane"/>
    <property type="evidence" value="ECO:0007669"/>
    <property type="project" value="TreeGrafter"/>
</dbReference>
<keyword evidence="2 6" id="KW-0812">Transmembrane</keyword>
<dbReference type="Proteomes" id="UP001142489">
    <property type="component" value="Unassembled WGS sequence"/>
</dbReference>
<dbReference type="PANTHER" id="PTHR31774">
    <property type="entry name" value="PROTEIN SHISA-9-RELATED"/>
    <property type="match status" value="1"/>
</dbReference>
<evidence type="ECO:0000313" key="8">
    <source>
        <dbReference type="EMBL" id="KAJ7330025.1"/>
    </source>
</evidence>
<dbReference type="Pfam" id="PF13908">
    <property type="entry name" value="Shisa_N"/>
    <property type="match status" value="1"/>
</dbReference>
<comment type="caution">
    <text evidence="8">The sequence shown here is derived from an EMBL/GenBank/DDBJ whole genome shotgun (WGS) entry which is preliminary data.</text>
</comment>
<evidence type="ECO:0000313" key="9">
    <source>
        <dbReference type="Proteomes" id="UP001142489"/>
    </source>
</evidence>